<accession>A0ABP1AB53</accession>
<feature type="compositionally biased region" description="Low complexity" evidence="1">
    <location>
        <begin position="378"/>
        <end position="398"/>
    </location>
</feature>
<name>A0ABP1AB53_9BRYO</name>
<feature type="compositionally biased region" description="Polar residues" evidence="1">
    <location>
        <begin position="293"/>
        <end position="309"/>
    </location>
</feature>
<reference evidence="2" key="1">
    <citation type="submission" date="2024-03" db="EMBL/GenBank/DDBJ databases">
        <authorList>
            <consortium name="ELIXIR-Norway"/>
            <consortium name="Elixir Norway"/>
        </authorList>
    </citation>
    <scope>NUCLEOTIDE SEQUENCE</scope>
</reference>
<feature type="compositionally biased region" description="Low complexity" evidence="1">
    <location>
        <begin position="600"/>
        <end position="613"/>
    </location>
</feature>
<feature type="region of interest" description="Disordered" evidence="1">
    <location>
        <begin position="279"/>
        <end position="407"/>
    </location>
</feature>
<proteinExistence type="predicted"/>
<feature type="compositionally biased region" description="Low complexity" evidence="1">
    <location>
        <begin position="325"/>
        <end position="338"/>
    </location>
</feature>
<feature type="region of interest" description="Disordered" evidence="1">
    <location>
        <begin position="564"/>
        <end position="613"/>
    </location>
</feature>
<feature type="compositionally biased region" description="Low complexity" evidence="1">
    <location>
        <begin position="568"/>
        <end position="591"/>
    </location>
</feature>
<gene>
    <name evidence="2" type="ORF">CSSPJE1EN2_LOCUS2766</name>
</gene>
<organism evidence="2 3">
    <name type="scientific">Sphagnum jensenii</name>
    <dbReference type="NCBI Taxonomy" id="128206"/>
    <lineage>
        <taxon>Eukaryota</taxon>
        <taxon>Viridiplantae</taxon>
        <taxon>Streptophyta</taxon>
        <taxon>Embryophyta</taxon>
        <taxon>Bryophyta</taxon>
        <taxon>Sphagnophytina</taxon>
        <taxon>Sphagnopsida</taxon>
        <taxon>Sphagnales</taxon>
        <taxon>Sphagnaceae</taxon>
        <taxon>Sphagnum</taxon>
    </lineage>
</organism>
<sequence length="681" mass="71637">MMAQQDESRIHKLLISAAHPVEESVGGPAASPLMHKKTATLLHPSLPGAVVFPKQQLSTAGEIELEQVVQKAQGYGEVGAAVTTSVVAAAAAAAAESPELPAVSSSLSGELQLIQQPQQHKRDVRGIGFTVMPSVSAMTDDELLQQQDLVMLVQKRSPDESFTLQNGADASTESSIAAAASPKLMRSTAALDQNGEVRTSAGGGGGGGEQLDHRGKGGLAKKAQARSSALHKEIHNVVVVAHPLPAAITEKPEMEINVQKKEGRGAGLKVTFVDQDLESNCSCSSSPPPATNKALNSARGSGSSSWQQQLRRDDGAGCTTKLLRSPAAAPGASSTPSPRKAAAVSTAMTKHAAADFKQVQQQKKKQEAHHAGKLMMKAASTVASSSSSQQQLHTSGSTRDSLSSPPEIVLDSSANLATSKYLDSRNHGGDDWEELEEGLKSLDSSSPSFFSGGGGAGASFDTRASSKLLLSSETSSIRLSPNLHNHHHHVAAAAFHMRDKPFILGSDGSQILAALDAQDPDDDDDDDDDEGKVAMLCGSMADTNKLSGDLGKLLGTVYGKLRRPSSGSETMVTTTHTKSSRTTTSNHNSISKGDKKKNKSQIASTSSATKSSSVGYGLGAQKFEIGSYTSLKLLQECCSIELKDTTLASKLTGTPRKMRDKLGPHRHYYRGITMRLEQKLK</sequence>
<feature type="region of interest" description="Disordered" evidence="1">
    <location>
        <begin position="190"/>
        <end position="222"/>
    </location>
</feature>
<evidence type="ECO:0000313" key="3">
    <source>
        <dbReference type="Proteomes" id="UP001497522"/>
    </source>
</evidence>
<dbReference type="EMBL" id="OZ023711">
    <property type="protein sequence ID" value="CAK9859771.1"/>
    <property type="molecule type" value="Genomic_DNA"/>
</dbReference>
<protein>
    <submittedName>
        <fullName evidence="2">Uncharacterized protein</fullName>
    </submittedName>
</protein>
<dbReference type="Proteomes" id="UP001497522">
    <property type="component" value="Chromosome 10"/>
</dbReference>
<evidence type="ECO:0000256" key="1">
    <source>
        <dbReference type="SAM" id="MobiDB-lite"/>
    </source>
</evidence>
<evidence type="ECO:0000313" key="2">
    <source>
        <dbReference type="EMBL" id="CAK9859771.1"/>
    </source>
</evidence>
<keyword evidence="3" id="KW-1185">Reference proteome</keyword>